<dbReference type="EMBL" id="KI669596">
    <property type="protein sequence ID" value="ETN06419.1"/>
    <property type="molecule type" value="Genomic_DNA"/>
</dbReference>
<evidence type="ECO:0000313" key="2">
    <source>
        <dbReference type="Proteomes" id="UP000018817"/>
    </source>
</evidence>
<accession>W2Q1K7</accession>
<dbReference type="AlphaFoldDB" id="W2Q1K7"/>
<reference evidence="2" key="1">
    <citation type="submission" date="2011-12" db="EMBL/GenBank/DDBJ databases">
        <authorList>
            <consortium name="The Broad Institute Genome Sequencing Platform"/>
            <person name="Russ C."/>
            <person name="Tyler B."/>
            <person name="Panabieres F."/>
            <person name="Shan W."/>
            <person name="Tripathy S."/>
            <person name="Grunwald N."/>
            <person name="Machado M."/>
            <person name="Young S.K."/>
            <person name="Zeng Q."/>
            <person name="Gargeya S."/>
            <person name="Fitzgerald M."/>
            <person name="Haas B."/>
            <person name="Abouelleil A."/>
            <person name="Alvarado L."/>
            <person name="Arachchi H.M."/>
            <person name="Berlin A."/>
            <person name="Chapman S.B."/>
            <person name="Gearin G."/>
            <person name="Goldberg J."/>
            <person name="Griggs A."/>
            <person name="Gujja S."/>
            <person name="Hansen M."/>
            <person name="Heiman D."/>
            <person name="Howarth C."/>
            <person name="Larimer J."/>
            <person name="Lui A."/>
            <person name="MacDonald P.J.P."/>
            <person name="McCowen C."/>
            <person name="Montmayeur A."/>
            <person name="Murphy C."/>
            <person name="Neiman D."/>
            <person name="Pearson M."/>
            <person name="Priest M."/>
            <person name="Roberts A."/>
            <person name="Saif S."/>
            <person name="Shea T."/>
            <person name="Sisk P."/>
            <person name="Stolte C."/>
            <person name="Sykes S."/>
            <person name="Wortman J."/>
            <person name="Nusbaum C."/>
            <person name="Birren B."/>
        </authorList>
    </citation>
    <scope>NUCLEOTIDE SEQUENCE [LARGE SCALE GENOMIC DNA]</scope>
    <source>
        <strain evidence="2">INRA-310</strain>
    </source>
</reference>
<name>W2Q1K7_PHYN3</name>
<protein>
    <submittedName>
        <fullName evidence="1">Uncharacterized protein</fullName>
    </submittedName>
</protein>
<reference evidence="1 2" key="2">
    <citation type="submission" date="2013-11" db="EMBL/GenBank/DDBJ databases">
        <title>The Genome Sequence of Phytophthora parasitica INRA-310.</title>
        <authorList>
            <consortium name="The Broad Institute Genomics Platform"/>
            <person name="Russ C."/>
            <person name="Tyler B."/>
            <person name="Panabieres F."/>
            <person name="Shan W."/>
            <person name="Tripathy S."/>
            <person name="Grunwald N."/>
            <person name="Machado M."/>
            <person name="Johnson C.S."/>
            <person name="Arredondo F."/>
            <person name="Hong C."/>
            <person name="Coffey M."/>
            <person name="Young S.K."/>
            <person name="Zeng Q."/>
            <person name="Gargeya S."/>
            <person name="Fitzgerald M."/>
            <person name="Abouelleil A."/>
            <person name="Alvarado L."/>
            <person name="Chapman S.B."/>
            <person name="Gainer-Dewar J."/>
            <person name="Goldberg J."/>
            <person name="Griggs A."/>
            <person name="Gujja S."/>
            <person name="Hansen M."/>
            <person name="Howarth C."/>
            <person name="Imamovic A."/>
            <person name="Ireland A."/>
            <person name="Larimer J."/>
            <person name="McCowan C."/>
            <person name="Murphy C."/>
            <person name="Pearson M."/>
            <person name="Poon T.W."/>
            <person name="Priest M."/>
            <person name="Roberts A."/>
            <person name="Saif S."/>
            <person name="Shea T."/>
            <person name="Sykes S."/>
            <person name="Wortman J."/>
            <person name="Nusbaum C."/>
            <person name="Birren B."/>
        </authorList>
    </citation>
    <scope>NUCLEOTIDE SEQUENCE [LARGE SCALE GENOMIC DNA]</scope>
    <source>
        <strain evidence="1 2">INRA-310</strain>
    </source>
</reference>
<organism evidence="1 2">
    <name type="scientific">Phytophthora nicotianae (strain INRA-310)</name>
    <name type="common">Phytophthora parasitica</name>
    <dbReference type="NCBI Taxonomy" id="761204"/>
    <lineage>
        <taxon>Eukaryota</taxon>
        <taxon>Sar</taxon>
        <taxon>Stramenopiles</taxon>
        <taxon>Oomycota</taxon>
        <taxon>Peronosporomycetes</taxon>
        <taxon>Peronosporales</taxon>
        <taxon>Peronosporaceae</taxon>
        <taxon>Phytophthora</taxon>
    </lineage>
</organism>
<gene>
    <name evidence="1" type="ORF">PPTG_23371</name>
</gene>
<dbReference type="RefSeq" id="XP_008908388.1">
    <property type="nucleotide sequence ID" value="XM_008910140.1"/>
</dbReference>
<sequence>MYGGRQGTELAAYSNIDCVWTDDRCVEIMLGGASLMYSLLMDIGRPTSGYRDLRGQPRCHGISKNGGYQACPKRTDICNHFIREKVGSGQDILAYEKSKTQLADFVTTVLSSMTLHYSMTHRNIVP</sequence>
<dbReference type="STRING" id="761204.W2Q1K7"/>
<dbReference type="VEuPathDB" id="FungiDB:PPTG_23371"/>
<dbReference type="Proteomes" id="UP000018817">
    <property type="component" value="Unassembled WGS sequence"/>
</dbReference>
<dbReference type="GeneID" id="20191970"/>
<proteinExistence type="predicted"/>
<evidence type="ECO:0000313" key="1">
    <source>
        <dbReference type="EMBL" id="ETN06419.1"/>
    </source>
</evidence>